<protein>
    <submittedName>
        <fullName evidence="2">Hypothetical_protein</fullName>
    </submittedName>
</protein>
<organism evidence="1">
    <name type="scientific">Hexamita inflata</name>
    <dbReference type="NCBI Taxonomy" id="28002"/>
    <lineage>
        <taxon>Eukaryota</taxon>
        <taxon>Metamonada</taxon>
        <taxon>Diplomonadida</taxon>
        <taxon>Hexamitidae</taxon>
        <taxon>Hexamitinae</taxon>
        <taxon>Hexamita</taxon>
    </lineage>
</organism>
<evidence type="ECO:0000313" key="3">
    <source>
        <dbReference type="Proteomes" id="UP001642409"/>
    </source>
</evidence>
<dbReference type="EMBL" id="CAXDID020000470">
    <property type="protein sequence ID" value="CAL6094787.1"/>
    <property type="molecule type" value="Genomic_DNA"/>
</dbReference>
<dbReference type="AlphaFoldDB" id="A0AA86TTV1"/>
<name>A0AA86TTV1_9EUKA</name>
<comment type="caution">
    <text evidence="1">The sequence shown here is derived from an EMBL/GenBank/DDBJ whole genome shotgun (WGS) entry which is preliminary data.</text>
</comment>
<dbReference type="Proteomes" id="UP001642409">
    <property type="component" value="Unassembled WGS sequence"/>
</dbReference>
<evidence type="ECO:0000313" key="2">
    <source>
        <dbReference type="EMBL" id="CAL6094787.1"/>
    </source>
</evidence>
<accession>A0AA86TTV1</accession>
<evidence type="ECO:0000313" key="1">
    <source>
        <dbReference type="EMBL" id="CAI9926772.1"/>
    </source>
</evidence>
<gene>
    <name evidence="1" type="ORF">HINF_LOCUS14417</name>
    <name evidence="2" type="ORF">HINF_LOCUS67635</name>
</gene>
<reference evidence="2 3" key="2">
    <citation type="submission" date="2024-07" db="EMBL/GenBank/DDBJ databases">
        <authorList>
            <person name="Akdeniz Z."/>
        </authorList>
    </citation>
    <scope>NUCLEOTIDE SEQUENCE [LARGE SCALE GENOMIC DNA]</scope>
</reference>
<proteinExistence type="predicted"/>
<sequence>MSNILFRQGQQHDENNFQKNQEQIVEYEIQYEKFRQGLLYAILVIFYRDLESKTDAQLIKYITKYLNSQNSQKFWEIMTIYTGFNTEMLINQYQNEFSLLNNNK</sequence>
<reference evidence="1" key="1">
    <citation type="submission" date="2023-06" db="EMBL/GenBank/DDBJ databases">
        <authorList>
            <person name="Kurt Z."/>
        </authorList>
    </citation>
    <scope>NUCLEOTIDE SEQUENCE</scope>
</reference>
<dbReference type="EMBL" id="CATOUU010000372">
    <property type="protein sequence ID" value="CAI9926772.1"/>
    <property type="molecule type" value="Genomic_DNA"/>
</dbReference>
<keyword evidence="3" id="KW-1185">Reference proteome</keyword>